<dbReference type="Gene3D" id="3.40.50.300">
    <property type="entry name" value="P-loop containing nucleotide triphosphate hydrolases"/>
    <property type="match status" value="1"/>
</dbReference>
<dbReference type="GO" id="GO:0003924">
    <property type="term" value="F:GTPase activity"/>
    <property type="evidence" value="ECO:0007669"/>
    <property type="project" value="InterPro"/>
</dbReference>
<evidence type="ECO:0000313" key="8">
    <source>
        <dbReference type="Proteomes" id="UP000786662"/>
    </source>
</evidence>
<dbReference type="SUPFAM" id="SSF52540">
    <property type="entry name" value="P-loop containing nucleoside triphosphate hydrolases"/>
    <property type="match status" value="1"/>
</dbReference>
<dbReference type="InterPro" id="IPR015760">
    <property type="entry name" value="TIF_IF2"/>
</dbReference>
<evidence type="ECO:0000256" key="2">
    <source>
        <dbReference type="ARBA" id="ARBA00022540"/>
    </source>
</evidence>
<dbReference type="Pfam" id="PF22042">
    <property type="entry name" value="EF-G_D2"/>
    <property type="match status" value="1"/>
</dbReference>
<dbReference type="CDD" id="cd01887">
    <property type="entry name" value="IF2_eIF5B"/>
    <property type="match status" value="1"/>
</dbReference>
<comment type="similarity">
    <text evidence="1">Belongs to the TRAFAC class translation factor GTPase superfamily. Classic translation factor GTPase family. IF-2 subfamily.</text>
</comment>
<name>A0A9D6HST3_9BACT</name>
<dbReference type="PANTHER" id="PTHR43381">
    <property type="entry name" value="TRANSLATION INITIATION FACTOR IF-2-RELATED"/>
    <property type="match status" value="1"/>
</dbReference>
<comment type="caution">
    <text evidence="7">The sequence shown here is derived from an EMBL/GenBank/DDBJ whole genome shotgun (WGS) entry which is preliminary data.</text>
</comment>
<evidence type="ECO:0000256" key="5">
    <source>
        <dbReference type="ARBA" id="ARBA00023134"/>
    </source>
</evidence>
<dbReference type="GO" id="GO:0005737">
    <property type="term" value="C:cytoplasm"/>
    <property type="evidence" value="ECO:0007669"/>
    <property type="project" value="TreeGrafter"/>
</dbReference>
<feature type="domain" description="Tr-type G" evidence="6">
    <location>
        <begin position="17"/>
        <end position="200"/>
    </location>
</feature>
<reference evidence="7" key="1">
    <citation type="submission" date="2020-07" db="EMBL/GenBank/DDBJ databases">
        <title>Huge and variable diversity of episymbiotic CPR bacteria and DPANN archaea in groundwater ecosystems.</title>
        <authorList>
            <person name="He C.Y."/>
            <person name="Keren R."/>
            <person name="Whittaker M."/>
            <person name="Farag I.F."/>
            <person name="Doudna J."/>
            <person name="Cate J.H.D."/>
            <person name="Banfield J.F."/>
        </authorList>
    </citation>
    <scope>NUCLEOTIDE SEQUENCE</scope>
    <source>
        <strain evidence="7">NC_groundwater_191_Ag_S-0.1um_45_8</strain>
    </source>
</reference>
<keyword evidence="5" id="KW-0342">GTP-binding</keyword>
<dbReference type="InterPro" id="IPR053905">
    <property type="entry name" value="EF-G-like_DII"/>
</dbReference>
<dbReference type="InterPro" id="IPR005225">
    <property type="entry name" value="Small_GTP-bd"/>
</dbReference>
<keyword evidence="2" id="KW-0396">Initiation factor</keyword>
<keyword evidence="4" id="KW-0648">Protein biosynthesis</keyword>
<dbReference type="InterPro" id="IPR044145">
    <property type="entry name" value="IF2_II"/>
</dbReference>
<organism evidence="7 8">
    <name type="scientific">Candidatus Sungiibacteriota bacterium</name>
    <dbReference type="NCBI Taxonomy" id="2750080"/>
    <lineage>
        <taxon>Bacteria</taxon>
        <taxon>Candidatus Sungiibacteriota</taxon>
    </lineage>
</organism>
<keyword evidence="3" id="KW-0547">Nucleotide-binding</keyword>
<dbReference type="Gene3D" id="2.40.30.10">
    <property type="entry name" value="Translation factors"/>
    <property type="match status" value="1"/>
</dbReference>
<dbReference type="NCBIfam" id="TIGR00231">
    <property type="entry name" value="small_GTP"/>
    <property type="match status" value="1"/>
</dbReference>
<evidence type="ECO:0000259" key="6">
    <source>
        <dbReference type="PROSITE" id="PS51722"/>
    </source>
</evidence>
<dbReference type="InterPro" id="IPR009000">
    <property type="entry name" value="Transl_B-barrel_sf"/>
</dbReference>
<proteinExistence type="inferred from homology"/>
<accession>A0A9D6HST3</accession>
<evidence type="ECO:0000313" key="7">
    <source>
        <dbReference type="EMBL" id="MBI2052552.1"/>
    </source>
</evidence>
<evidence type="ECO:0000256" key="4">
    <source>
        <dbReference type="ARBA" id="ARBA00022917"/>
    </source>
</evidence>
<dbReference type="AlphaFoldDB" id="A0A9D6HST3"/>
<dbReference type="GO" id="GO:0003743">
    <property type="term" value="F:translation initiation factor activity"/>
    <property type="evidence" value="ECO:0007669"/>
    <property type="project" value="UniProtKB-KW"/>
</dbReference>
<dbReference type="FunFam" id="3.40.50.300:FF:000019">
    <property type="entry name" value="Translation initiation factor IF-2"/>
    <property type="match status" value="1"/>
</dbReference>
<dbReference type="PANTHER" id="PTHR43381:SF5">
    <property type="entry name" value="TR-TYPE G DOMAIN-CONTAINING PROTEIN"/>
    <property type="match status" value="1"/>
</dbReference>
<dbReference type="GO" id="GO:0005525">
    <property type="term" value="F:GTP binding"/>
    <property type="evidence" value="ECO:0007669"/>
    <property type="project" value="UniProtKB-KW"/>
</dbReference>
<protein>
    <submittedName>
        <fullName evidence="7">GTP-binding protein</fullName>
    </submittedName>
</protein>
<gene>
    <name evidence="7" type="ORF">HYT38_02675</name>
</gene>
<dbReference type="Proteomes" id="UP000786662">
    <property type="component" value="Unassembled WGS sequence"/>
</dbReference>
<sequence>MITQTQDQNLSVASVEARPPIVVVMGHVDHGKTTLLDAIRETEVAEGEAGGITQSIGAYEVEVKKEISRHTPRDDFAVTRKITFIDTPGHEAFFAMREHGVKVADVALLVVAADDGVQPQTEEVIKHILETKVPFIVVINKIDKPGAAVDRVKKELSEKGVLIEEWGGQVPVALVSSRDKKGIDELLDLILLVAEMEELKYSPQKTGEGYVIESHFDAKKGVVATIIVTDGILRTGDLIVCGTSFGSVKIMEDDEARPIKEARPSKPVRVVGLAETTPMIGEKCSVVANVAEAQKIVSEHTQKHEEFLARIKIRSSGWSFETNKIRPSRPKTAKVRCGRHHPVRC</sequence>
<dbReference type="PRINTS" id="PR00315">
    <property type="entry name" value="ELONGATNFCT"/>
</dbReference>
<dbReference type="PROSITE" id="PS51722">
    <property type="entry name" value="G_TR_2"/>
    <property type="match status" value="1"/>
</dbReference>
<evidence type="ECO:0000256" key="3">
    <source>
        <dbReference type="ARBA" id="ARBA00022741"/>
    </source>
</evidence>
<dbReference type="InterPro" id="IPR000795">
    <property type="entry name" value="T_Tr_GTP-bd_dom"/>
</dbReference>
<evidence type="ECO:0000256" key="1">
    <source>
        <dbReference type="ARBA" id="ARBA00007733"/>
    </source>
</evidence>
<dbReference type="InterPro" id="IPR027417">
    <property type="entry name" value="P-loop_NTPase"/>
</dbReference>
<dbReference type="CDD" id="cd03702">
    <property type="entry name" value="IF2_mtIF2_II"/>
    <property type="match status" value="1"/>
</dbReference>
<dbReference type="SUPFAM" id="SSF50447">
    <property type="entry name" value="Translation proteins"/>
    <property type="match status" value="1"/>
</dbReference>
<dbReference type="Pfam" id="PF00009">
    <property type="entry name" value="GTP_EFTU"/>
    <property type="match status" value="1"/>
</dbReference>
<dbReference type="EMBL" id="JACOYY010000074">
    <property type="protein sequence ID" value="MBI2052552.1"/>
    <property type="molecule type" value="Genomic_DNA"/>
</dbReference>